<dbReference type="PANTHER" id="PTHR24305">
    <property type="entry name" value="CYTOCHROME P450"/>
    <property type="match status" value="1"/>
</dbReference>
<sequence>MSIHILLPMPGQILAASNLTHYLLVALLAFFAYLLLSYLNSPLRQYPGPLLAKFTNLWRLYYISRGSFQHDLARLHKKYGPVVRIGPNVLDVDDPALLKTVFGTKGDWKKTGYYDSASALVDGHIVHNLFSHIDEDKHAAEKKPIAKYYSPTGVVTFEPLIDKAITQLCVELDRRFVAPNTAGAGKAFDLGDWILYYAWDVVGTVTFSQPLGYLSAGTDFDGTLRASENLLDYFAWVGCMPFLDLLLHKNRLVQRLRGPGGFSALAATCVGRLIARYQGADDSRNPTQPDYLDRFIEAKSVDPQIDDNQIVSWIVINMGAGADTTAITIRSALYYSLRTPGVWARLRAELADAGLSAAECPVVSIKQARRLPYLDAVVREAIRYLPGVSLGLERYVPAGGQRLSSKGQVHDSTVPEGTILAFNPWIINRNRDVWGSDSYEFRPERWLRSDGESEEAFARRLRAMNDADLSFGAGSRMCIGKNLGLMQAYKVVATLALNYDIELVHPEREWTVTNSWFPRQKGLDVRMVRRAA</sequence>
<dbReference type="PRINTS" id="PR00465">
    <property type="entry name" value="EP450IV"/>
</dbReference>
<name>A0ABQ0GPJ4_9PEZI</name>
<dbReference type="EMBL" id="BAAFSV010000005">
    <property type="protein sequence ID" value="GAB1319663.1"/>
    <property type="molecule type" value="Genomic_DNA"/>
</dbReference>
<dbReference type="SUPFAM" id="SSF48264">
    <property type="entry name" value="Cytochrome P450"/>
    <property type="match status" value="1"/>
</dbReference>
<evidence type="ECO:0000313" key="9">
    <source>
        <dbReference type="EMBL" id="GAB1319663.1"/>
    </source>
</evidence>
<evidence type="ECO:0008006" key="11">
    <source>
        <dbReference type="Google" id="ProtNLM"/>
    </source>
</evidence>
<keyword evidence="5 7" id="KW-0408">Iron</keyword>
<dbReference type="GeneID" id="98180615"/>
<comment type="similarity">
    <text evidence="2 7">Belongs to the cytochrome P450 family.</text>
</comment>
<dbReference type="RefSeq" id="XP_070921393.1">
    <property type="nucleotide sequence ID" value="XM_071065292.1"/>
</dbReference>
<keyword evidence="4 7" id="KW-0479">Metal-binding</keyword>
<dbReference type="InterPro" id="IPR017972">
    <property type="entry name" value="Cyt_P450_CS"/>
</dbReference>
<dbReference type="CDD" id="cd11060">
    <property type="entry name" value="CYP57A1-like"/>
    <property type="match status" value="1"/>
</dbReference>
<comment type="caution">
    <text evidence="9">The sequence shown here is derived from an EMBL/GenBank/DDBJ whole genome shotgun (WGS) entry which is preliminary data.</text>
</comment>
<keyword evidence="8" id="KW-1133">Transmembrane helix</keyword>
<protein>
    <recommendedName>
        <fullName evidence="11">Pisatin demethylase</fullName>
    </recommendedName>
</protein>
<evidence type="ECO:0000256" key="7">
    <source>
        <dbReference type="RuleBase" id="RU000461"/>
    </source>
</evidence>
<dbReference type="InterPro" id="IPR036396">
    <property type="entry name" value="Cyt_P450_sf"/>
</dbReference>
<feature type="transmembrane region" description="Helical" evidence="8">
    <location>
        <begin position="20"/>
        <end position="39"/>
    </location>
</feature>
<keyword evidence="10" id="KW-1185">Reference proteome</keyword>
<evidence type="ECO:0000256" key="8">
    <source>
        <dbReference type="SAM" id="Phobius"/>
    </source>
</evidence>
<organism evidence="9 10">
    <name type="scientific">Madurella fahalii</name>
    <dbReference type="NCBI Taxonomy" id="1157608"/>
    <lineage>
        <taxon>Eukaryota</taxon>
        <taxon>Fungi</taxon>
        <taxon>Dikarya</taxon>
        <taxon>Ascomycota</taxon>
        <taxon>Pezizomycotina</taxon>
        <taxon>Sordariomycetes</taxon>
        <taxon>Sordariomycetidae</taxon>
        <taxon>Sordariales</taxon>
        <taxon>Sordariales incertae sedis</taxon>
        <taxon>Madurella</taxon>
    </lineage>
</organism>
<keyword evidence="3 7" id="KW-0349">Heme</keyword>
<comment type="cofactor">
    <cofactor evidence="1">
        <name>heme</name>
        <dbReference type="ChEBI" id="CHEBI:30413"/>
    </cofactor>
</comment>
<dbReference type="InterPro" id="IPR050121">
    <property type="entry name" value="Cytochrome_P450_monoxygenase"/>
</dbReference>
<evidence type="ECO:0000313" key="10">
    <source>
        <dbReference type="Proteomes" id="UP001628179"/>
    </source>
</evidence>
<dbReference type="Proteomes" id="UP001628179">
    <property type="component" value="Unassembled WGS sequence"/>
</dbReference>
<evidence type="ECO:0000256" key="6">
    <source>
        <dbReference type="ARBA" id="ARBA00023033"/>
    </source>
</evidence>
<dbReference type="InterPro" id="IPR001128">
    <property type="entry name" value="Cyt_P450"/>
</dbReference>
<dbReference type="Pfam" id="PF00067">
    <property type="entry name" value="p450"/>
    <property type="match status" value="1"/>
</dbReference>
<reference evidence="9 10" key="1">
    <citation type="submission" date="2024-09" db="EMBL/GenBank/DDBJ databases">
        <title>Itraconazole resistance in Madurella fahalii resulting from another homologue of gene encoding cytochrome P450 14-alpha sterol demethylase (CYP51).</title>
        <authorList>
            <person name="Yoshioka I."/>
            <person name="Fahal A.H."/>
            <person name="Kaneko S."/>
            <person name="Yaguchi T."/>
        </authorList>
    </citation>
    <scope>NUCLEOTIDE SEQUENCE [LARGE SCALE GENOMIC DNA]</scope>
    <source>
        <strain evidence="9 10">IFM 68171</strain>
    </source>
</reference>
<keyword evidence="8" id="KW-0812">Transmembrane</keyword>
<gene>
    <name evidence="9" type="ORF">MFIFM68171_09873</name>
</gene>
<keyword evidence="6 7" id="KW-0503">Monooxygenase</keyword>
<dbReference type="PRINTS" id="PR00385">
    <property type="entry name" value="P450"/>
</dbReference>
<dbReference type="Gene3D" id="1.10.630.10">
    <property type="entry name" value="Cytochrome P450"/>
    <property type="match status" value="1"/>
</dbReference>
<dbReference type="PROSITE" id="PS00086">
    <property type="entry name" value="CYTOCHROME_P450"/>
    <property type="match status" value="1"/>
</dbReference>
<proteinExistence type="inferred from homology"/>
<dbReference type="PANTHER" id="PTHR24305:SF232">
    <property type="entry name" value="P450, PUTATIVE (EUROFUNG)-RELATED"/>
    <property type="match status" value="1"/>
</dbReference>
<keyword evidence="7" id="KW-0560">Oxidoreductase</keyword>
<dbReference type="InterPro" id="IPR002403">
    <property type="entry name" value="Cyt_P450_E_grp-IV"/>
</dbReference>
<accession>A0ABQ0GPJ4</accession>
<evidence type="ECO:0000256" key="4">
    <source>
        <dbReference type="ARBA" id="ARBA00022723"/>
    </source>
</evidence>
<evidence type="ECO:0000256" key="1">
    <source>
        <dbReference type="ARBA" id="ARBA00001971"/>
    </source>
</evidence>
<evidence type="ECO:0000256" key="3">
    <source>
        <dbReference type="ARBA" id="ARBA00022617"/>
    </source>
</evidence>
<evidence type="ECO:0000256" key="5">
    <source>
        <dbReference type="ARBA" id="ARBA00023004"/>
    </source>
</evidence>
<keyword evidence="8" id="KW-0472">Membrane</keyword>
<evidence type="ECO:0000256" key="2">
    <source>
        <dbReference type="ARBA" id="ARBA00010617"/>
    </source>
</evidence>